<accession>A0A9X3RGC3</accession>
<evidence type="ECO:0000256" key="2">
    <source>
        <dbReference type="ARBA" id="ARBA00022801"/>
    </source>
</evidence>
<sequence length="384" mass="40885">MNTAEPSESSKTSAPSIDLVAGAVPLTRQLVDIYSESHHEQEIADAVEPALRAIENVEVTRRGNTLVARTHRGLGDRVILAGHLDTVPPADNLPSRLGPDPETGEQTIFGLGSVDMKSGAACYAHAFATLANSPELACELTLVLYEGEEVATKYNGLNHLVQSDPDLLAGDLALLGEPSGAMIEAGCQGTIRVKVTALGARAHSARSWLGHNALHDLARVLVRVADYEPQDVEIDGLTYKEGLNAVVAESGVATNTIPDEAWAFINFRYAPNRSVDEALAHLYEVLQVGTPDSPAEGFSVFLDDAAAAAAPGLNQPFAAKLVEATGGRVRPKYGWTDVARFTELGIPAVNFGPGDPGLCHTKDERCPVAQIEEVSRQLIQFLSR</sequence>
<dbReference type="GO" id="GO:0046872">
    <property type="term" value="F:metal ion binding"/>
    <property type="evidence" value="ECO:0007669"/>
    <property type="project" value="UniProtKB-KW"/>
</dbReference>
<dbReference type="InterPro" id="IPR050072">
    <property type="entry name" value="Peptidase_M20A"/>
</dbReference>
<proteinExistence type="predicted"/>
<reference evidence="5" key="1">
    <citation type="submission" date="2022-02" db="EMBL/GenBank/DDBJ databases">
        <title>Corynebacterium sp. from urogenital microbiome.</title>
        <authorList>
            <person name="Cappelli E.A."/>
            <person name="Ribeiro T.G."/>
            <person name="Peixe L."/>
        </authorList>
    </citation>
    <scope>NUCLEOTIDE SEQUENCE</scope>
    <source>
        <strain evidence="5">C8Ua_174</strain>
    </source>
</reference>
<keyword evidence="1" id="KW-0479">Metal-binding</keyword>
<dbReference type="InterPro" id="IPR010174">
    <property type="entry name" value="Succinyl-DAP_deSuclase_DapE"/>
</dbReference>
<evidence type="ECO:0000313" key="6">
    <source>
        <dbReference type="Proteomes" id="UP001146469"/>
    </source>
</evidence>
<dbReference type="GO" id="GO:0006526">
    <property type="term" value="P:L-arginine biosynthetic process"/>
    <property type="evidence" value="ECO:0007669"/>
    <property type="project" value="TreeGrafter"/>
</dbReference>
<comment type="caution">
    <text evidence="5">The sequence shown here is derived from an EMBL/GenBank/DDBJ whole genome shotgun (WGS) entry which is preliminary data.</text>
</comment>
<dbReference type="Gene3D" id="3.30.70.360">
    <property type="match status" value="1"/>
</dbReference>
<dbReference type="Proteomes" id="UP001146469">
    <property type="component" value="Unassembled WGS sequence"/>
</dbReference>
<dbReference type="Pfam" id="PF07687">
    <property type="entry name" value="M20_dimer"/>
    <property type="match status" value="1"/>
</dbReference>
<protein>
    <recommendedName>
        <fullName evidence="3">Succinyl-diaminopimelate desuccinylase</fullName>
        <ecNumber evidence="3">3.5.1.18</ecNumber>
    </recommendedName>
</protein>
<dbReference type="GO" id="GO:0009014">
    <property type="term" value="F:succinyl-diaminopimelate desuccinylase activity"/>
    <property type="evidence" value="ECO:0007669"/>
    <property type="project" value="UniProtKB-UniRule"/>
</dbReference>
<dbReference type="EC" id="3.5.1.18" evidence="3"/>
<dbReference type="InterPro" id="IPR036264">
    <property type="entry name" value="Bact_exopeptidase_dim_dom"/>
</dbReference>
<dbReference type="EMBL" id="JAKMUT010000003">
    <property type="protein sequence ID" value="MCZ9289417.1"/>
    <property type="molecule type" value="Genomic_DNA"/>
</dbReference>
<dbReference type="SUPFAM" id="SSF55031">
    <property type="entry name" value="Bacterial exopeptidase dimerisation domain"/>
    <property type="match status" value="1"/>
</dbReference>
<dbReference type="GO" id="GO:0008777">
    <property type="term" value="F:acetylornithine deacetylase activity"/>
    <property type="evidence" value="ECO:0007669"/>
    <property type="project" value="TreeGrafter"/>
</dbReference>
<keyword evidence="6" id="KW-1185">Reference proteome</keyword>
<organism evidence="5 6">
    <name type="scientific">Corynebacterium evansiae</name>
    <dbReference type="NCBI Taxonomy" id="2913499"/>
    <lineage>
        <taxon>Bacteria</taxon>
        <taxon>Bacillati</taxon>
        <taxon>Actinomycetota</taxon>
        <taxon>Actinomycetes</taxon>
        <taxon>Mycobacteriales</taxon>
        <taxon>Corynebacteriaceae</taxon>
        <taxon>Corynebacterium</taxon>
    </lineage>
</organism>
<dbReference type="Gene3D" id="3.40.630.10">
    <property type="entry name" value="Zn peptidases"/>
    <property type="match status" value="1"/>
</dbReference>
<evidence type="ECO:0000313" key="5">
    <source>
        <dbReference type="EMBL" id="MCZ9289417.1"/>
    </source>
</evidence>
<evidence type="ECO:0000256" key="3">
    <source>
        <dbReference type="NCBIfam" id="TIGR01900"/>
    </source>
</evidence>
<dbReference type="InterPro" id="IPR011650">
    <property type="entry name" value="Peptidase_M20_dimer"/>
</dbReference>
<dbReference type="PANTHER" id="PTHR43808:SF31">
    <property type="entry name" value="N-ACETYL-L-CITRULLINE DEACETYLASE"/>
    <property type="match status" value="1"/>
</dbReference>
<gene>
    <name evidence="5" type="primary">dapE</name>
    <name evidence="5" type="ORF">L8V00_04230</name>
</gene>
<dbReference type="InterPro" id="IPR002933">
    <property type="entry name" value="Peptidase_M20"/>
</dbReference>
<dbReference type="SUPFAM" id="SSF53187">
    <property type="entry name" value="Zn-dependent exopeptidases"/>
    <property type="match status" value="1"/>
</dbReference>
<dbReference type="RefSeq" id="WP_070488166.1">
    <property type="nucleotide sequence ID" value="NZ_JAKMUT010000003.1"/>
</dbReference>
<evidence type="ECO:0000259" key="4">
    <source>
        <dbReference type="Pfam" id="PF07687"/>
    </source>
</evidence>
<dbReference type="AlphaFoldDB" id="A0A9X3RGC3"/>
<evidence type="ECO:0000256" key="1">
    <source>
        <dbReference type="ARBA" id="ARBA00022723"/>
    </source>
</evidence>
<keyword evidence="2 5" id="KW-0378">Hydrolase</keyword>
<dbReference type="NCBIfam" id="TIGR01900">
    <property type="entry name" value="dapE-gram_pos"/>
    <property type="match status" value="1"/>
</dbReference>
<name>A0A9X3RGC3_9CORY</name>
<dbReference type="GO" id="GO:0009089">
    <property type="term" value="P:lysine biosynthetic process via diaminopimelate"/>
    <property type="evidence" value="ECO:0007669"/>
    <property type="project" value="UniProtKB-UniRule"/>
</dbReference>
<dbReference type="Pfam" id="PF01546">
    <property type="entry name" value="Peptidase_M20"/>
    <property type="match status" value="1"/>
</dbReference>
<dbReference type="PANTHER" id="PTHR43808">
    <property type="entry name" value="ACETYLORNITHINE DEACETYLASE"/>
    <property type="match status" value="1"/>
</dbReference>
<feature type="domain" description="Peptidase M20 dimerisation" evidence="4">
    <location>
        <begin position="188"/>
        <end position="287"/>
    </location>
</feature>